<sequence length="245" mass="26149">MVDVTVKPVAYEIDGQPFESQLVYATSGNPTRPGVLFAPNWMGVSHGAVEQAKELAEVDGLAYLVVDFYGRNVRPQNADEALAAMTPIRGDRALLRQRMQAAYAALVAQAETAAVDVHQIAAIGFCFGGCAALELARDGAPLSAVVTFHANLDTPTSADAARITGPVLVLHGASDPMVPDEQLTGFRQEMDAAQVDWQLLSYGGAVHSFTDPEANNPGKQQYHPVVAKRAFLAMHNLFAEVFAQG</sequence>
<organism evidence="2 3">
    <name type="scientific">Pseudomonas oryzihabitans</name>
    <dbReference type="NCBI Taxonomy" id="47885"/>
    <lineage>
        <taxon>Bacteria</taxon>
        <taxon>Pseudomonadati</taxon>
        <taxon>Pseudomonadota</taxon>
        <taxon>Gammaproteobacteria</taxon>
        <taxon>Pseudomonadales</taxon>
        <taxon>Pseudomonadaceae</taxon>
        <taxon>Pseudomonas</taxon>
    </lineage>
</organism>
<dbReference type="PANTHER" id="PTHR22946:SF4">
    <property type="entry name" value="ESTERASE FRSA"/>
    <property type="match status" value="1"/>
</dbReference>
<dbReference type="InterPro" id="IPR002925">
    <property type="entry name" value="Dienelactn_hydro"/>
</dbReference>
<feature type="domain" description="Dienelactone hydrolase" evidence="1">
    <location>
        <begin position="24"/>
        <end position="241"/>
    </location>
</feature>
<evidence type="ECO:0000313" key="3">
    <source>
        <dbReference type="Proteomes" id="UP000064137"/>
    </source>
</evidence>
<dbReference type="Gene3D" id="3.40.50.1820">
    <property type="entry name" value="alpha/beta hydrolase"/>
    <property type="match status" value="1"/>
</dbReference>
<dbReference type="Proteomes" id="UP000064137">
    <property type="component" value="Chromosome"/>
</dbReference>
<dbReference type="SUPFAM" id="SSF53474">
    <property type="entry name" value="alpha/beta-Hydrolases"/>
    <property type="match status" value="1"/>
</dbReference>
<accession>A0A0U4W2D5</accession>
<reference evidence="2 3" key="1">
    <citation type="submission" date="2016-01" db="EMBL/GenBank/DDBJ databases">
        <title>Annotation of Pseudomonas oryzihabitans USDA-ARS-USMARC-56511.</title>
        <authorList>
            <person name="Harhay G.P."/>
            <person name="Harhay D.M."/>
            <person name="Smith T.P.L."/>
            <person name="Bono J.L."/>
            <person name="Heaton M.P."/>
            <person name="Clawson M.L."/>
            <person name="Chitko-Mckown C.G."/>
            <person name="Capik S.F."/>
            <person name="DeDonder K.D."/>
            <person name="Apley M.D."/>
            <person name="Lubbers B.V."/>
            <person name="White B.J."/>
            <person name="Larson R.L."/>
        </authorList>
    </citation>
    <scope>NUCLEOTIDE SEQUENCE [LARGE SCALE GENOMIC DNA]</scope>
    <source>
        <strain evidence="2 3">USDA-ARS-USMARC-56511</strain>
    </source>
</reference>
<name>A0A0U4W2D5_9PSED</name>
<dbReference type="RefSeq" id="WP_059314199.1">
    <property type="nucleotide sequence ID" value="NZ_CP013987.1"/>
</dbReference>
<dbReference type="PANTHER" id="PTHR22946">
    <property type="entry name" value="DIENELACTONE HYDROLASE DOMAIN-CONTAINING PROTEIN-RELATED"/>
    <property type="match status" value="1"/>
</dbReference>
<evidence type="ECO:0000313" key="2">
    <source>
        <dbReference type="EMBL" id="ALZ83974.1"/>
    </source>
</evidence>
<dbReference type="GO" id="GO:0016787">
    <property type="term" value="F:hydrolase activity"/>
    <property type="evidence" value="ECO:0007669"/>
    <property type="project" value="UniProtKB-KW"/>
</dbReference>
<keyword evidence="2" id="KW-0378">Hydrolase</keyword>
<evidence type="ECO:0000259" key="1">
    <source>
        <dbReference type="Pfam" id="PF01738"/>
    </source>
</evidence>
<dbReference type="AlphaFoldDB" id="A0A0U4W2D5"/>
<proteinExistence type="predicted"/>
<dbReference type="InterPro" id="IPR029058">
    <property type="entry name" value="AB_hydrolase_fold"/>
</dbReference>
<dbReference type="InterPro" id="IPR050261">
    <property type="entry name" value="FrsA_esterase"/>
</dbReference>
<protein>
    <submittedName>
        <fullName evidence="2">Dienelactone hydrolase</fullName>
    </submittedName>
</protein>
<gene>
    <name evidence="2" type="ORF">APT59_07020</name>
</gene>
<dbReference type="KEGG" id="por:APT59_07020"/>
<dbReference type="EMBL" id="CP013987">
    <property type="protein sequence ID" value="ALZ83974.1"/>
    <property type="molecule type" value="Genomic_DNA"/>
</dbReference>
<dbReference type="OrthoDB" id="9787933at2"/>
<dbReference type="Pfam" id="PF01738">
    <property type="entry name" value="DLH"/>
    <property type="match status" value="1"/>
</dbReference>